<feature type="transmembrane region" description="Helical" evidence="1">
    <location>
        <begin position="52"/>
        <end position="75"/>
    </location>
</feature>
<feature type="transmembrane region" description="Helical" evidence="1">
    <location>
        <begin position="95"/>
        <end position="114"/>
    </location>
</feature>
<sequence length="133" mass="15374">MESEEPKGPVMRPKFKLEGSDRKVTFNRECEITRNDDEQKALEECPHKDGSAYFQITVFFITIIIPFVGSILYAFNRHARRDSPQYIWSYRALQLGTALSVIYSFVICSVLHHYQLQSLKGDLTGFSYTRGNI</sequence>
<evidence type="ECO:0000313" key="2">
    <source>
        <dbReference type="EMBL" id="JAT92909.1"/>
    </source>
</evidence>
<accession>A0A1E1X0W3</accession>
<keyword evidence="1" id="KW-0472">Membrane</keyword>
<protein>
    <submittedName>
        <fullName evidence="2">Putative conserved plasma membrane protein</fullName>
    </submittedName>
</protein>
<dbReference type="EMBL" id="GFAC01006279">
    <property type="protein sequence ID" value="JAT92909.1"/>
    <property type="molecule type" value="mRNA"/>
</dbReference>
<evidence type="ECO:0000256" key="1">
    <source>
        <dbReference type="SAM" id="Phobius"/>
    </source>
</evidence>
<keyword evidence="1" id="KW-0812">Transmembrane</keyword>
<reference evidence="2" key="1">
    <citation type="journal article" date="2017" name="Front. Cell. Infect. Microbiol.">
        <title>The Distinct Transcriptional Response of the Midgut of Amblyomma sculptum and Amblyomma aureolatum Ticks to Rickettsia rickettsii Correlates to Their Differences in Susceptibility to Infection.</title>
        <authorList>
            <person name="Martins L.A."/>
            <person name="Galletti M.F.B.M."/>
            <person name="Ribeiro J.M."/>
            <person name="Fujita A."/>
            <person name="Costa F.B."/>
            <person name="Labruna M.B."/>
            <person name="Daffre S."/>
            <person name="Fogaca A.C."/>
        </authorList>
    </citation>
    <scope>NUCLEOTIDE SEQUENCE</scope>
</reference>
<name>A0A1E1X0W3_9ACAR</name>
<organism evidence="2">
    <name type="scientific">Amblyomma aureolatum</name>
    <dbReference type="NCBI Taxonomy" id="187763"/>
    <lineage>
        <taxon>Eukaryota</taxon>
        <taxon>Metazoa</taxon>
        <taxon>Ecdysozoa</taxon>
        <taxon>Arthropoda</taxon>
        <taxon>Chelicerata</taxon>
        <taxon>Arachnida</taxon>
        <taxon>Acari</taxon>
        <taxon>Parasitiformes</taxon>
        <taxon>Ixodida</taxon>
        <taxon>Ixodoidea</taxon>
        <taxon>Ixodidae</taxon>
        <taxon>Amblyomminae</taxon>
        <taxon>Amblyomma</taxon>
    </lineage>
</organism>
<proteinExistence type="evidence at transcript level"/>
<dbReference type="AlphaFoldDB" id="A0A1E1X0W3"/>
<keyword evidence="1" id="KW-1133">Transmembrane helix</keyword>